<feature type="domain" description="Histidine kinase" evidence="5">
    <location>
        <begin position="587"/>
        <end position="673"/>
    </location>
</feature>
<dbReference type="InterPro" id="IPR005467">
    <property type="entry name" value="His_kinase_dom"/>
</dbReference>
<keyword evidence="4" id="KW-1133">Transmembrane helix</keyword>
<feature type="transmembrane region" description="Helical" evidence="4">
    <location>
        <begin position="244"/>
        <end position="266"/>
    </location>
</feature>
<evidence type="ECO:0000259" key="5">
    <source>
        <dbReference type="PROSITE" id="PS50109"/>
    </source>
</evidence>
<evidence type="ECO:0000256" key="4">
    <source>
        <dbReference type="SAM" id="Phobius"/>
    </source>
</evidence>
<dbReference type="CDD" id="cd16917">
    <property type="entry name" value="HATPase_UhpB-NarQ-NarX-like"/>
    <property type="match status" value="1"/>
</dbReference>
<dbReference type="SUPFAM" id="SSF55874">
    <property type="entry name" value="ATPase domain of HSP90 chaperone/DNA topoisomerase II/histidine kinase"/>
    <property type="match status" value="1"/>
</dbReference>
<feature type="transmembrane region" description="Helical" evidence="4">
    <location>
        <begin position="130"/>
        <end position="153"/>
    </location>
</feature>
<dbReference type="Pfam" id="PF02518">
    <property type="entry name" value="HATPase_c"/>
    <property type="match status" value="1"/>
</dbReference>
<dbReference type="GO" id="GO:0016301">
    <property type="term" value="F:kinase activity"/>
    <property type="evidence" value="ECO:0007669"/>
    <property type="project" value="UniProtKB-KW"/>
</dbReference>
<comment type="caution">
    <text evidence="6">The sequence shown here is derived from an EMBL/GenBank/DDBJ whole genome shotgun (WGS) entry which is preliminary data.</text>
</comment>
<dbReference type="InterPro" id="IPR036890">
    <property type="entry name" value="HATPase_C_sf"/>
</dbReference>
<keyword evidence="3" id="KW-0902">Two-component regulatory system</keyword>
<dbReference type="EMBL" id="JBDJAW010000025">
    <property type="protein sequence ID" value="MEN3538712.1"/>
    <property type="molecule type" value="Genomic_DNA"/>
</dbReference>
<evidence type="ECO:0000256" key="2">
    <source>
        <dbReference type="ARBA" id="ARBA00022777"/>
    </source>
</evidence>
<keyword evidence="7" id="KW-1185">Reference proteome</keyword>
<dbReference type="InterPro" id="IPR003594">
    <property type="entry name" value="HATPase_dom"/>
</dbReference>
<dbReference type="PANTHER" id="PTHR24421">
    <property type="entry name" value="NITRATE/NITRITE SENSOR PROTEIN NARX-RELATED"/>
    <property type="match status" value="1"/>
</dbReference>
<dbReference type="InterPro" id="IPR011712">
    <property type="entry name" value="Sig_transdc_His_kin_sub3_dim/P"/>
</dbReference>
<keyword evidence="4" id="KW-0812">Transmembrane</keyword>
<name>A0ABV0AX34_9ACTN</name>
<dbReference type="PROSITE" id="PS50109">
    <property type="entry name" value="HIS_KIN"/>
    <property type="match status" value="1"/>
</dbReference>
<evidence type="ECO:0000313" key="7">
    <source>
        <dbReference type="Proteomes" id="UP001447516"/>
    </source>
</evidence>
<keyword evidence="1" id="KW-0808">Transferase</keyword>
<keyword evidence="4" id="KW-0472">Membrane</keyword>
<evidence type="ECO:0000256" key="3">
    <source>
        <dbReference type="ARBA" id="ARBA00023012"/>
    </source>
</evidence>
<proteinExistence type="predicted"/>
<dbReference type="RefSeq" id="WP_346228636.1">
    <property type="nucleotide sequence ID" value="NZ_JBDJAW010000025.1"/>
</dbReference>
<gene>
    <name evidence="6" type="ORF">AAH991_26615</name>
</gene>
<dbReference type="InterPro" id="IPR029016">
    <property type="entry name" value="GAF-like_dom_sf"/>
</dbReference>
<protein>
    <submittedName>
        <fullName evidence="6">Histidine kinase</fullName>
    </submittedName>
</protein>
<dbReference type="Gene3D" id="3.30.565.10">
    <property type="entry name" value="Histidine kinase-like ATPase, C-terminal domain"/>
    <property type="match status" value="1"/>
</dbReference>
<evidence type="ECO:0000313" key="6">
    <source>
        <dbReference type="EMBL" id="MEN3538712.1"/>
    </source>
</evidence>
<feature type="transmembrane region" description="Helical" evidence="4">
    <location>
        <begin position="94"/>
        <end position="118"/>
    </location>
</feature>
<reference evidence="6 7" key="1">
    <citation type="submission" date="2024-05" db="EMBL/GenBank/DDBJ databases">
        <title>Microbispora sp.ZYX-F-249.</title>
        <authorList>
            <person name="Xie H."/>
        </authorList>
    </citation>
    <scope>NUCLEOTIDE SEQUENCE [LARGE SCALE GENOMIC DNA]</scope>
    <source>
        <strain evidence="6 7">ZYX-F-249</strain>
    </source>
</reference>
<feature type="transmembrane region" description="Helical" evidence="4">
    <location>
        <begin position="182"/>
        <end position="207"/>
    </location>
</feature>
<dbReference type="Gene3D" id="1.20.5.1930">
    <property type="match status" value="1"/>
</dbReference>
<dbReference type="Gene3D" id="3.30.450.40">
    <property type="match status" value="1"/>
</dbReference>
<keyword evidence="2 6" id="KW-0418">Kinase</keyword>
<dbReference type="SUPFAM" id="SSF55781">
    <property type="entry name" value="GAF domain-like"/>
    <property type="match status" value="1"/>
</dbReference>
<dbReference type="InterPro" id="IPR050482">
    <property type="entry name" value="Sensor_HK_TwoCompSys"/>
</dbReference>
<feature type="transmembrane region" description="Helical" evidence="4">
    <location>
        <begin position="278"/>
        <end position="300"/>
    </location>
</feature>
<feature type="transmembrane region" description="Helical" evidence="4">
    <location>
        <begin position="219"/>
        <end position="238"/>
    </location>
</feature>
<dbReference type="Pfam" id="PF07730">
    <property type="entry name" value="HisKA_3"/>
    <property type="match status" value="1"/>
</dbReference>
<dbReference type="SMART" id="SM00387">
    <property type="entry name" value="HATPase_c"/>
    <property type="match status" value="1"/>
</dbReference>
<organism evidence="6 7">
    <name type="scientific">Microbispora maris</name>
    <dbReference type="NCBI Taxonomy" id="3144104"/>
    <lineage>
        <taxon>Bacteria</taxon>
        <taxon>Bacillati</taxon>
        <taxon>Actinomycetota</taxon>
        <taxon>Actinomycetes</taxon>
        <taxon>Streptosporangiales</taxon>
        <taxon>Streptosporangiaceae</taxon>
        <taxon>Microbispora</taxon>
    </lineage>
</organism>
<sequence length="690" mass="74027">MLLAIAVTATLVAALIDLRVPQAHRAVLELQPGAVDATAGVALAAAGMVVLRRYPRHTLGRLMSAFGAWWALDGVASSWLAYATTHHPALPGASAAFVVYQRLGAGLVLLLPLVLLLFPDGKLPSGWWRGASLLSLGLTSLLPLALLAAPSAIAQATSESSPLPAPLRALNLEALYLPLPDAVWTGVLLVAQLSLPLSLVTPFVVVVRRYRAVTGIDRARMRWLLWAAVVDLLVMLTFRLLPNWFGAAGLTIAVILTAGSVAIGIVRPDLVDVDRLLGGTLVYGLLLALTFVLDLLVLGGAGRLLGPRLNEGERLVIAVFAVAILYAQLRHRLWRLVRRWVIGDRDDPYHVMSGLAERLERTDDSEAQLVTLARTVAQAFRTPYVGVEITQVSGEVLLVEDGERPAETQALPITYRGERIGRLLLPRRAARRRLTAGDERLLADLIRQAAAAARAVRLAEELQRSREGIVSAVEDERRRLRRELHDGLGPTLAAVASRIDTARITARRSSEDADRILGTARQELTGMLAEVRRLVHGLRPPALDDVGLVGAIRQQAERLRAPGLTVRVEERGDLAGLPAAVEVAAYRIASEAITNVVRHAKAGECVVSLIRDVDEGHLDVVVVDDGVGLPPETVAGVGLVSLRERAAELGGSCTVTAVEPAGTRVRARLPVTSSGRTPVLTSTGKVENDR</sequence>
<evidence type="ECO:0000256" key="1">
    <source>
        <dbReference type="ARBA" id="ARBA00022679"/>
    </source>
</evidence>
<dbReference type="Proteomes" id="UP001447516">
    <property type="component" value="Unassembled WGS sequence"/>
</dbReference>
<feature type="transmembrane region" description="Helical" evidence="4">
    <location>
        <begin position="63"/>
        <end position="82"/>
    </location>
</feature>
<accession>A0ABV0AX34</accession>